<evidence type="ECO:0000313" key="1">
    <source>
        <dbReference type="EMBL" id="KAF2000366.1"/>
    </source>
</evidence>
<reference evidence="1" key="1">
    <citation type="journal article" date="2020" name="Stud. Mycol.">
        <title>101 Dothideomycetes genomes: a test case for predicting lifestyles and emergence of pathogens.</title>
        <authorList>
            <person name="Haridas S."/>
            <person name="Albert R."/>
            <person name="Binder M."/>
            <person name="Bloem J."/>
            <person name="Labutti K."/>
            <person name="Salamov A."/>
            <person name="Andreopoulos B."/>
            <person name="Baker S."/>
            <person name="Barry K."/>
            <person name="Bills G."/>
            <person name="Bluhm B."/>
            <person name="Cannon C."/>
            <person name="Castanera R."/>
            <person name="Culley D."/>
            <person name="Daum C."/>
            <person name="Ezra D."/>
            <person name="Gonzalez J."/>
            <person name="Henrissat B."/>
            <person name="Kuo A."/>
            <person name="Liang C."/>
            <person name="Lipzen A."/>
            <person name="Lutzoni F."/>
            <person name="Magnuson J."/>
            <person name="Mondo S."/>
            <person name="Nolan M."/>
            <person name="Ohm R."/>
            <person name="Pangilinan J."/>
            <person name="Park H.-J."/>
            <person name="Ramirez L."/>
            <person name="Alfaro M."/>
            <person name="Sun H."/>
            <person name="Tritt A."/>
            <person name="Yoshinaga Y."/>
            <person name="Zwiers L.-H."/>
            <person name="Turgeon B."/>
            <person name="Goodwin S."/>
            <person name="Spatafora J."/>
            <person name="Crous P."/>
            <person name="Grigoriev I."/>
        </authorList>
    </citation>
    <scope>NUCLEOTIDE SEQUENCE</scope>
    <source>
        <strain evidence="1">CBS 123094</strain>
    </source>
</reference>
<evidence type="ECO:0000313" key="2">
    <source>
        <dbReference type="Proteomes" id="UP000799779"/>
    </source>
</evidence>
<accession>A0A6A5WS29</accession>
<protein>
    <recommendedName>
        <fullName evidence="3">F-box domain-containing protein</fullName>
    </recommendedName>
</protein>
<gene>
    <name evidence="1" type="ORF">P154DRAFT_522557</name>
</gene>
<keyword evidence="2" id="KW-1185">Reference proteome</keyword>
<dbReference type="OrthoDB" id="3140657at2759"/>
<proteinExistence type="predicted"/>
<dbReference type="PANTHER" id="PTHR42057">
    <property type="entry name" value="F-BOX DOMAIN PROTEIN (AFU_ORTHOLOGUE AFUA_4G00200)"/>
    <property type="match status" value="1"/>
</dbReference>
<dbReference type="AlphaFoldDB" id="A0A6A5WS29"/>
<dbReference type="SUPFAM" id="SSF52047">
    <property type="entry name" value="RNI-like"/>
    <property type="match status" value="1"/>
</dbReference>
<dbReference type="PANTHER" id="PTHR42057:SF2">
    <property type="entry name" value="F-BOX DOMAIN PROTEIN (AFU_ORTHOLOGUE AFUA_4G00200)-RELATED"/>
    <property type="match status" value="1"/>
</dbReference>
<organism evidence="1 2">
    <name type="scientific">Amniculicola lignicola CBS 123094</name>
    <dbReference type="NCBI Taxonomy" id="1392246"/>
    <lineage>
        <taxon>Eukaryota</taxon>
        <taxon>Fungi</taxon>
        <taxon>Dikarya</taxon>
        <taxon>Ascomycota</taxon>
        <taxon>Pezizomycotina</taxon>
        <taxon>Dothideomycetes</taxon>
        <taxon>Pleosporomycetidae</taxon>
        <taxon>Pleosporales</taxon>
        <taxon>Amniculicolaceae</taxon>
        <taxon>Amniculicola</taxon>
    </lineage>
</organism>
<dbReference type="Proteomes" id="UP000799779">
    <property type="component" value="Unassembled WGS sequence"/>
</dbReference>
<evidence type="ECO:0008006" key="3">
    <source>
        <dbReference type="Google" id="ProtNLM"/>
    </source>
</evidence>
<dbReference type="EMBL" id="ML977589">
    <property type="protein sequence ID" value="KAF2000366.1"/>
    <property type="molecule type" value="Genomic_DNA"/>
</dbReference>
<sequence length="358" mass="41385">MQPWHPRQRSQLIDTWRKICTFPAIQCVSICFPAGAWPRSKFDSYVNTSPVTYSLIQTLCDSTEMIFPQTLELKRVPTTTQGLVAYRALHPEQIHPSVNKAMLNLDIEFDHWHTHNGDRITLDQPMVSGIDFPYDTDAHSFCQEMPQIWLNWNCAGLQELTLRFMDVVGLRPKLDLRHLEFPSLRVLKLYNVALSHSWIVTWITDMGNTLQTLHLVNCPIVVEMVTNHGLDPENYPVGYGNGATVQFHLRWYDLFDTFAKDLPHLKDFFFAHTRLDGGRLGPRHYEWDGMENIWHRELVSGVTKSRYKKYVRGHLVRCDEGVHVSTLELDFDAYTTLLRKTGVVNVPSDPMANLYISS</sequence>
<name>A0A6A5WS29_9PLEO</name>